<evidence type="ECO:0000313" key="2">
    <source>
        <dbReference type="Proteomes" id="UP000241426"/>
    </source>
</evidence>
<evidence type="ECO:0000313" key="1">
    <source>
        <dbReference type="EMBL" id="PSV00663.1"/>
    </source>
</evidence>
<reference evidence="1 2" key="1">
    <citation type="submission" date="2018-01" db="EMBL/GenBank/DDBJ databases">
        <title>Whole genome sequencing of Histamine producing bacteria.</title>
        <authorList>
            <person name="Butler K."/>
        </authorList>
    </citation>
    <scope>NUCLEOTIDE SEQUENCE [LARGE SCALE GENOMIC DNA]</scope>
    <source>
        <strain evidence="1 2">FS-7.2</strain>
    </source>
</reference>
<dbReference type="AlphaFoldDB" id="A0A2T3KLV6"/>
<proteinExistence type="predicted"/>
<comment type="caution">
    <text evidence="1">The sequence shown here is derived from an EMBL/GenBank/DDBJ whole genome shotgun (WGS) entry which is preliminary data.</text>
</comment>
<dbReference type="RefSeq" id="WP_107289293.1">
    <property type="nucleotide sequence ID" value="NZ_PYNF01000003.1"/>
</dbReference>
<name>A0A2T3KLV6_9GAMM</name>
<dbReference type="EMBL" id="PYNF01000003">
    <property type="protein sequence ID" value="PSV00663.1"/>
    <property type="molecule type" value="Genomic_DNA"/>
</dbReference>
<protein>
    <submittedName>
        <fullName evidence="1">Uncharacterized protein</fullName>
    </submittedName>
</protein>
<dbReference type="Pfam" id="PF26211">
    <property type="entry name" value="Phage_phiTE_072"/>
    <property type="match status" value="1"/>
</dbReference>
<sequence>MQTIETPVTKLTITDAKNVSDPIHVIFEDIQKGVGLVTITNYGKAWVGFFQYSGSKCIRQHFKNTRVESIYRRFTNEPKEVNDYEALGVLIKERISKKYIDEDNIEDLFEKTDELVEELQDFTNETLIYYENDLLNNHLGDEWYLTNLPQKNSSLYRQIKNIILAIKEAI</sequence>
<accession>A0A2T3KLV6</accession>
<dbReference type="InterPro" id="IPR058701">
    <property type="entry name" value="PhiTE_072-like"/>
</dbReference>
<gene>
    <name evidence="1" type="ORF">C9J27_05860</name>
</gene>
<dbReference type="Proteomes" id="UP000241426">
    <property type="component" value="Unassembled WGS sequence"/>
</dbReference>
<organism evidence="1 2">
    <name type="scientific">Photobacterium kishitanii</name>
    <dbReference type="NCBI Taxonomy" id="318456"/>
    <lineage>
        <taxon>Bacteria</taxon>
        <taxon>Pseudomonadati</taxon>
        <taxon>Pseudomonadota</taxon>
        <taxon>Gammaproteobacteria</taxon>
        <taxon>Vibrionales</taxon>
        <taxon>Vibrionaceae</taxon>
        <taxon>Photobacterium</taxon>
    </lineage>
</organism>